<dbReference type="VEuPathDB" id="FungiDB:PV06_09953"/>
<dbReference type="GO" id="GO:0005739">
    <property type="term" value="C:mitochondrion"/>
    <property type="evidence" value="ECO:0007669"/>
    <property type="project" value="TreeGrafter"/>
</dbReference>
<feature type="compositionally biased region" description="Polar residues" evidence="1">
    <location>
        <begin position="62"/>
        <end position="85"/>
    </location>
</feature>
<dbReference type="HOGENOM" id="CLU_059211_0_1_1"/>
<dbReference type="AlphaFoldDB" id="A0A0D2ACI4"/>
<dbReference type="EMBL" id="KN847342">
    <property type="protein sequence ID" value="KIW37976.1"/>
    <property type="molecule type" value="Genomic_DNA"/>
</dbReference>
<evidence type="ECO:0000256" key="1">
    <source>
        <dbReference type="SAM" id="MobiDB-lite"/>
    </source>
</evidence>
<feature type="region of interest" description="Disordered" evidence="1">
    <location>
        <begin position="291"/>
        <end position="324"/>
    </location>
</feature>
<reference evidence="4 5" key="1">
    <citation type="submission" date="2015-01" db="EMBL/GenBank/DDBJ databases">
        <title>The Genome Sequence of Exophiala oligosperma CBS72588.</title>
        <authorList>
            <consortium name="The Broad Institute Genomics Platform"/>
            <person name="Cuomo C."/>
            <person name="de Hoog S."/>
            <person name="Gorbushina A."/>
            <person name="Stielow B."/>
            <person name="Teixiera M."/>
            <person name="Abouelleil A."/>
            <person name="Chapman S.B."/>
            <person name="Priest M."/>
            <person name="Young S.K."/>
            <person name="Wortman J."/>
            <person name="Nusbaum C."/>
            <person name="Birren B."/>
        </authorList>
    </citation>
    <scope>NUCLEOTIDE SEQUENCE [LARGE SCALE GENOMIC DNA]</scope>
    <source>
        <strain evidence="4 5">CBS 72588</strain>
    </source>
</reference>
<dbReference type="STRING" id="215243.A0A0D2ACI4"/>
<dbReference type="RefSeq" id="XP_016258192.1">
    <property type="nucleotide sequence ID" value="XM_016411438.1"/>
</dbReference>
<keyword evidence="5" id="KW-1185">Reference proteome</keyword>
<feature type="compositionally biased region" description="Low complexity" evidence="1">
    <location>
        <begin position="106"/>
        <end position="123"/>
    </location>
</feature>
<feature type="compositionally biased region" description="Low complexity" evidence="1">
    <location>
        <begin position="296"/>
        <end position="309"/>
    </location>
</feature>
<feature type="region of interest" description="Disordered" evidence="1">
    <location>
        <begin position="45"/>
        <end position="124"/>
    </location>
</feature>
<keyword evidence="2" id="KW-0812">Transmembrane</keyword>
<dbReference type="GeneID" id="27362027"/>
<protein>
    <recommendedName>
        <fullName evidence="3">DUF1279 domain-containing protein</fullName>
    </recommendedName>
</protein>
<proteinExistence type="predicted"/>
<feature type="region of interest" description="Disordered" evidence="1">
    <location>
        <begin position="216"/>
        <end position="236"/>
    </location>
</feature>
<evidence type="ECO:0000259" key="3">
    <source>
        <dbReference type="Pfam" id="PF06916"/>
    </source>
</evidence>
<accession>A0A0D2ACI4</accession>
<evidence type="ECO:0000313" key="5">
    <source>
        <dbReference type="Proteomes" id="UP000053342"/>
    </source>
</evidence>
<dbReference type="Pfam" id="PF06916">
    <property type="entry name" value="FAM210A-B_dom"/>
    <property type="match status" value="1"/>
</dbReference>
<feature type="domain" description="DUF1279" evidence="3">
    <location>
        <begin position="130"/>
        <end position="274"/>
    </location>
</feature>
<evidence type="ECO:0000313" key="4">
    <source>
        <dbReference type="EMBL" id="KIW37976.1"/>
    </source>
</evidence>
<evidence type="ECO:0000256" key="2">
    <source>
        <dbReference type="SAM" id="Phobius"/>
    </source>
</evidence>
<dbReference type="InterPro" id="IPR009688">
    <property type="entry name" value="FAM210A/B-like_dom"/>
</dbReference>
<dbReference type="Proteomes" id="UP000053342">
    <property type="component" value="Unassembled WGS sequence"/>
</dbReference>
<feature type="transmembrane region" description="Helical" evidence="2">
    <location>
        <begin position="139"/>
        <end position="162"/>
    </location>
</feature>
<keyword evidence="2" id="KW-0472">Membrane</keyword>
<keyword evidence="2" id="KW-1133">Transmembrane helix</keyword>
<sequence>MNSMRVLERNALQQLLHVRPAASRRALIQFEQRFGQSILQQSLQTRSLQTSVRDHTRRGIHTQRSATTFSSPGPRSGSFATQNARNGGGRIPCPGSRTQQQGKRWNSGSNTSSSSGSSGSASTEKLSFSQRMKKLSREYGWAALGVYLALTALDFPFCFLAVRMLGTDRIGHWEHVALSWIRGVVAWPFPQKQKEVLEAAGDVVEANVVGETKRILEEEGPDQQSQEVEDHGYKEAEKANTGSNASIWTQLALAYAIHKSFIFVRVPLTAGITPKVVKTLRGWGWNIGKMPKKGVSGSSASSSSSSSSGTAGVNTKGSKVKGDD</sequence>
<gene>
    <name evidence="4" type="ORF">PV06_09953</name>
</gene>
<dbReference type="InterPro" id="IPR045866">
    <property type="entry name" value="FAM210A/B-like"/>
</dbReference>
<dbReference type="OrthoDB" id="426386at2759"/>
<organism evidence="4 5">
    <name type="scientific">Exophiala oligosperma</name>
    <dbReference type="NCBI Taxonomy" id="215243"/>
    <lineage>
        <taxon>Eukaryota</taxon>
        <taxon>Fungi</taxon>
        <taxon>Dikarya</taxon>
        <taxon>Ascomycota</taxon>
        <taxon>Pezizomycotina</taxon>
        <taxon>Eurotiomycetes</taxon>
        <taxon>Chaetothyriomycetidae</taxon>
        <taxon>Chaetothyriales</taxon>
        <taxon>Herpotrichiellaceae</taxon>
        <taxon>Exophiala</taxon>
    </lineage>
</organism>
<name>A0A0D2ACI4_9EURO</name>
<dbReference type="PANTHER" id="PTHR21377">
    <property type="entry name" value="PROTEIN FAM210B, MITOCHONDRIAL"/>
    <property type="match status" value="1"/>
</dbReference>
<dbReference type="PANTHER" id="PTHR21377:SF0">
    <property type="entry name" value="PROTEIN FAM210B, MITOCHONDRIAL"/>
    <property type="match status" value="1"/>
</dbReference>